<evidence type="ECO:0000313" key="3">
    <source>
        <dbReference type="Proteomes" id="UP000494245"/>
    </source>
</evidence>
<reference evidence="2 3" key="2">
    <citation type="submission" date="2020-05" db="EMBL/GenBank/DDBJ databases">
        <title>Draft genome sequence of Desulfovibrio sp. strainFSS-1.</title>
        <authorList>
            <person name="Shimoshige H."/>
            <person name="Kobayashi H."/>
            <person name="Maekawa T."/>
        </authorList>
    </citation>
    <scope>NUCLEOTIDE SEQUENCE [LARGE SCALE GENOMIC DNA]</scope>
    <source>
        <strain evidence="2 3">SIID29052-01</strain>
    </source>
</reference>
<dbReference type="RefSeq" id="WP_173083454.1">
    <property type="nucleotide sequence ID" value="NZ_BLTE01000007.1"/>
</dbReference>
<keyword evidence="2" id="KW-0808">Transferase</keyword>
<dbReference type="InterPro" id="IPR001296">
    <property type="entry name" value="Glyco_trans_1"/>
</dbReference>
<accession>A0A6V8LUA2</accession>
<proteinExistence type="predicted"/>
<keyword evidence="2" id="KW-0328">Glycosyltransferase</keyword>
<feature type="domain" description="Glycosyl transferase family 1" evidence="1">
    <location>
        <begin position="192"/>
        <end position="348"/>
    </location>
</feature>
<dbReference type="EMBL" id="BLTE01000007">
    <property type="protein sequence ID" value="GFK93908.1"/>
    <property type="molecule type" value="Genomic_DNA"/>
</dbReference>
<dbReference type="GO" id="GO:0102710">
    <property type="term" value="F:D-inositol-3-phosphate glycosyltransferase activity"/>
    <property type="evidence" value="ECO:0007669"/>
    <property type="project" value="UniProtKB-EC"/>
</dbReference>
<protein>
    <submittedName>
        <fullName evidence="2">D-inositol 3-phosphate glycosyltransferase</fullName>
        <ecNumber evidence="2">2.4.1.250</ecNumber>
    </submittedName>
</protein>
<dbReference type="SUPFAM" id="SSF53756">
    <property type="entry name" value="UDP-Glycosyltransferase/glycogen phosphorylase"/>
    <property type="match status" value="1"/>
</dbReference>
<sequence length="390" mass="43464">MIKVLFVMPITYNAHLPHFRSRFELLSVQMESHVLFTGDPTMDGQRFKGTVLHAQPPQDGSSIFGKLLSTARMIYKGWRIARQEKINAVLAYDPLKLGIVATAIKLLTGCKSVIEINGHVKNAADAESNDGNVKKSRRVLFNMASTITLCLADAVKILNKEQYDEWEHILRRKPCFIFHDFVPTSLFSPGDRDEGYILCVGYPFRRKGVDILLEAYDAVRREFPGMRLVVMGHCREPERSRWQARFDAVPGAELRKPVDYDQMLDVMRGCTVLTQPSRSEAMGRVLIEAMACGKPVIGTSVGGIPDVLGHGEAGLLVRPEDPADLADKLRLILSDQSLRDRLGEAAQARCRTVLSEESYVRSSQALFQALKRKSPAPAATGIVYTIYSGE</sequence>
<organism evidence="2 3">
    <name type="scientific">Fundidesulfovibrio magnetotacticus</name>
    <dbReference type="NCBI Taxonomy" id="2730080"/>
    <lineage>
        <taxon>Bacteria</taxon>
        <taxon>Pseudomonadati</taxon>
        <taxon>Thermodesulfobacteriota</taxon>
        <taxon>Desulfovibrionia</taxon>
        <taxon>Desulfovibrionales</taxon>
        <taxon>Desulfovibrionaceae</taxon>
        <taxon>Fundidesulfovibrio</taxon>
    </lineage>
</organism>
<reference evidence="2 3" key="1">
    <citation type="submission" date="2020-04" db="EMBL/GenBank/DDBJ databases">
        <authorList>
            <consortium name="Desulfovibrio sp. FSS-1 genome sequencing consortium"/>
            <person name="Shimoshige H."/>
            <person name="Kobayashi H."/>
            <person name="Maekawa T."/>
        </authorList>
    </citation>
    <scope>NUCLEOTIDE SEQUENCE [LARGE SCALE GENOMIC DNA]</scope>
    <source>
        <strain evidence="2 3">SIID29052-01</strain>
    </source>
</reference>
<dbReference type="PANTHER" id="PTHR45947">
    <property type="entry name" value="SULFOQUINOVOSYL TRANSFERASE SQD2"/>
    <property type="match status" value="1"/>
</dbReference>
<name>A0A6V8LUA2_9BACT</name>
<dbReference type="InterPro" id="IPR050194">
    <property type="entry name" value="Glycosyltransferase_grp1"/>
</dbReference>
<dbReference type="Gene3D" id="3.40.50.2000">
    <property type="entry name" value="Glycogen Phosphorylase B"/>
    <property type="match status" value="2"/>
</dbReference>
<dbReference type="Proteomes" id="UP000494245">
    <property type="component" value="Unassembled WGS sequence"/>
</dbReference>
<dbReference type="PANTHER" id="PTHR45947:SF3">
    <property type="entry name" value="SULFOQUINOVOSYL TRANSFERASE SQD2"/>
    <property type="match status" value="1"/>
</dbReference>
<evidence type="ECO:0000259" key="1">
    <source>
        <dbReference type="Pfam" id="PF00534"/>
    </source>
</evidence>
<gene>
    <name evidence="2" type="primary">mshA_2</name>
    <name evidence="2" type="ORF">NNJEOMEG_01746</name>
</gene>
<dbReference type="AlphaFoldDB" id="A0A6V8LUA2"/>
<evidence type="ECO:0000313" key="2">
    <source>
        <dbReference type="EMBL" id="GFK93908.1"/>
    </source>
</evidence>
<comment type="caution">
    <text evidence="2">The sequence shown here is derived from an EMBL/GenBank/DDBJ whole genome shotgun (WGS) entry which is preliminary data.</text>
</comment>
<dbReference type="EC" id="2.4.1.250" evidence="2"/>
<dbReference type="Pfam" id="PF00534">
    <property type="entry name" value="Glycos_transf_1"/>
    <property type="match status" value="1"/>
</dbReference>
<keyword evidence="3" id="KW-1185">Reference proteome</keyword>